<sequence>MINKHTVNALLGGIKHRRTLWNTLYFSHSDITYLFNFNNGELRTTHNELGWFKSVDNEFITNKMSDDFLNGCTPSTYLNQLFDLNRSIAKRGKLKGFAKLKEEQVKQLLAEATTDDVETEIYKHAFELHRSIKELNRCWSIQSDNNESYDDALQEELEILVVELAKTIVMPLIASKLDDKVFDDSSFYNKKQIMLEQVQTIIEREKHLINALRLRQNIDRDYNYTKKCFRECLDLSLWHADDLDPILSRKNSWDTFYANEFKSIYQELKQQRHVTLEEVQIG</sequence>
<dbReference type="RefSeq" id="WP_025590942.1">
    <property type="nucleotide sequence ID" value="NZ_JABCMA010000002.1"/>
</dbReference>
<accession>A0A7Y0MSX5</accession>
<name>A0A7Y0MSX5_VIBAL</name>
<reference evidence="1 2" key="1">
    <citation type="submission" date="2020-04" db="EMBL/GenBank/DDBJ databases">
        <title>Whole-genome sequencing of Vibrio spp. from China reveals different genetic environments of blaCTX-M-14 among diverse lineages.</title>
        <authorList>
            <person name="Zheng Z."/>
            <person name="Ye L."/>
            <person name="Chen S."/>
        </authorList>
    </citation>
    <scope>NUCLEOTIDE SEQUENCE [LARGE SCALE GENOMIC DNA]</scope>
    <source>
        <strain evidence="1 2">Vb1636</strain>
    </source>
</reference>
<dbReference type="EMBL" id="JABCMA010000002">
    <property type="protein sequence ID" value="NMR72634.1"/>
    <property type="molecule type" value="Genomic_DNA"/>
</dbReference>
<dbReference type="AlphaFoldDB" id="A0A7Y0MSX5"/>
<comment type="caution">
    <text evidence="1">The sequence shown here is derived from an EMBL/GenBank/DDBJ whole genome shotgun (WGS) entry which is preliminary data.</text>
</comment>
<evidence type="ECO:0000313" key="2">
    <source>
        <dbReference type="Proteomes" id="UP000565155"/>
    </source>
</evidence>
<proteinExistence type="predicted"/>
<dbReference type="Proteomes" id="UP000565155">
    <property type="component" value="Unassembled WGS sequence"/>
</dbReference>
<protein>
    <submittedName>
        <fullName evidence="1">Uncharacterized protein</fullName>
    </submittedName>
</protein>
<evidence type="ECO:0000313" key="1">
    <source>
        <dbReference type="EMBL" id="NMR72634.1"/>
    </source>
</evidence>
<organism evidence="1 2">
    <name type="scientific">Vibrio alginolyticus</name>
    <dbReference type="NCBI Taxonomy" id="663"/>
    <lineage>
        <taxon>Bacteria</taxon>
        <taxon>Pseudomonadati</taxon>
        <taxon>Pseudomonadota</taxon>
        <taxon>Gammaproteobacteria</taxon>
        <taxon>Vibrionales</taxon>
        <taxon>Vibrionaceae</taxon>
        <taxon>Vibrio</taxon>
    </lineage>
</organism>
<gene>
    <name evidence="1" type="ORF">HKB35_03260</name>
</gene>